<dbReference type="InterPro" id="IPR038765">
    <property type="entry name" value="Papain-like_cys_pep_sf"/>
</dbReference>
<keyword evidence="1" id="KW-1133">Transmembrane helix</keyword>
<keyword evidence="1" id="KW-0472">Membrane</keyword>
<keyword evidence="1" id="KW-0812">Transmembrane</keyword>
<evidence type="ECO:0000313" key="2">
    <source>
        <dbReference type="EMBL" id="TLD78205.1"/>
    </source>
</evidence>
<name>A0A4U8RY59_9HELI</name>
<dbReference type="SUPFAM" id="SSF54001">
    <property type="entry name" value="Cysteine proteinases"/>
    <property type="match status" value="1"/>
</dbReference>
<dbReference type="Proteomes" id="UP000029925">
    <property type="component" value="Unassembled WGS sequence"/>
</dbReference>
<dbReference type="EMBL" id="JRPF02000008">
    <property type="protein sequence ID" value="TLD78205.1"/>
    <property type="molecule type" value="Genomic_DNA"/>
</dbReference>
<comment type="caution">
    <text evidence="2">The sequence shown here is derived from an EMBL/GenBank/DDBJ whole genome shotgun (WGS) entry which is preliminary data.</text>
</comment>
<dbReference type="STRING" id="76936.BN2458_PEG1799"/>
<dbReference type="AlphaFoldDB" id="A0A4U8RY59"/>
<evidence type="ECO:0000256" key="1">
    <source>
        <dbReference type="SAM" id="Phobius"/>
    </source>
</evidence>
<reference evidence="2 3" key="1">
    <citation type="journal article" date="2014" name="Genome Announc.">
        <title>Draft genome sequences of eight enterohepatic helicobacter species isolated from both laboratory and wild rodents.</title>
        <authorList>
            <person name="Sheh A."/>
            <person name="Shen Z."/>
            <person name="Fox J.G."/>
        </authorList>
    </citation>
    <scope>NUCLEOTIDE SEQUENCE [LARGE SCALE GENOMIC DNA]</scope>
    <source>
        <strain evidence="2 3">MIT 98-6810</strain>
    </source>
</reference>
<dbReference type="RefSeq" id="WP_052082061.1">
    <property type="nucleotide sequence ID" value="NZ_CARDHW010000001.1"/>
</dbReference>
<gene>
    <name evidence="2" type="ORF">LS75_007055</name>
</gene>
<proteinExistence type="predicted"/>
<feature type="transmembrane region" description="Helical" evidence="1">
    <location>
        <begin position="16"/>
        <end position="38"/>
    </location>
</feature>
<sequence>MANGKLTSKKLQFRRFYLVLLALCFGVVALCIATLFNFSPSSLTPTLLHKDLRPLPPLQIGDMILREGIGIESVVIKRLSKHRYTHIGLVVSSKPIIILHATPDDNLKMPNQVILSSIDEFLSHAQNIAIKRLNLSKAQKEHIALQVSAYLGKTFVLDSNKGALYCTTLLEQILSPIIPLNIDYERIDLPAFSGDYLFPKAFYEDSNSTLIYESRAY</sequence>
<keyword evidence="3" id="KW-1185">Reference proteome</keyword>
<protein>
    <submittedName>
        <fullName evidence="2">Uncharacterized protein</fullName>
    </submittedName>
</protein>
<organism evidence="2 3">
    <name type="scientific">Helicobacter typhlonius</name>
    <dbReference type="NCBI Taxonomy" id="76936"/>
    <lineage>
        <taxon>Bacteria</taxon>
        <taxon>Pseudomonadati</taxon>
        <taxon>Campylobacterota</taxon>
        <taxon>Epsilonproteobacteria</taxon>
        <taxon>Campylobacterales</taxon>
        <taxon>Helicobacteraceae</taxon>
        <taxon>Helicobacter</taxon>
    </lineage>
</organism>
<dbReference type="Gene3D" id="3.90.1720.10">
    <property type="entry name" value="endopeptidase domain like (from Nostoc punctiforme)"/>
    <property type="match status" value="1"/>
</dbReference>
<accession>A0A4U8RY59</accession>
<dbReference type="OrthoDB" id="5324246at2"/>
<evidence type="ECO:0000313" key="3">
    <source>
        <dbReference type="Proteomes" id="UP000029925"/>
    </source>
</evidence>